<keyword evidence="7" id="KW-1185">Reference proteome</keyword>
<dbReference type="Gene3D" id="3.30.565.10">
    <property type="entry name" value="Histidine kinase-like ATPase, C-terminal domain"/>
    <property type="match status" value="1"/>
</dbReference>
<name>A0ABX2DFP3_9SPHI</name>
<dbReference type="GO" id="GO:0016301">
    <property type="term" value="F:kinase activity"/>
    <property type="evidence" value="ECO:0007669"/>
    <property type="project" value="UniProtKB-KW"/>
</dbReference>
<dbReference type="SUPFAM" id="SSF47384">
    <property type="entry name" value="Homodimeric domain of signal transducing histidine kinase"/>
    <property type="match status" value="1"/>
</dbReference>
<evidence type="ECO:0000256" key="2">
    <source>
        <dbReference type="ARBA" id="ARBA00012438"/>
    </source>
</evidence>
<dbReference type="EC" id="2.7.13.3" evidence="2"/>
<dbReference type="InterPro" id="IPR003661">
    <property type="entry name" value="HisK_dim/P_dom"/>
</dbReference>
<reference evidence="6 7" key="1">
    <citation type="submission" date="2020-05" db="EMBL/GenBank/DDBJ databases">
        <title>Description of Pedobacter foliorum sp. nov.</title>
        <authorList>
            <person name="Qi S."/>
            <person name="Carlier A."/>
            <person name="Cnockaert M."/>
            <person name="Vandamme P."/>
        </authorList>
    </citation>
    <scope>NUCLEOTIDE SEQUENCE [LARGE SCALE GENOMIC DNA]</scope>
    <source>
        <strain evidence="6 7">LMG 31300</strain>
    </source>
</reference>
<dbReference type="InterPro" id="IPR036097">
    <property type="entry name" value="HisK_dim/P_sf"/>
</dbReference>
<organism evidence="6 7">
    <name type="scientific">Pedobacter boryungensis</name>
    <dbReference type="NCBI Taxonomy" id="869962"/>
    <lineage>
        <taxon>Bacteria</taxon>
        <taxon>Pseudomonadati</taxon>
        <taxon>Bacteroidota</taxon>
        <taxon>Sphingobacteriia</taxon>
        <taxon>Sphingobacteriales</taxon>
        <taxon>Sphingobacteriaceae</taxon>
        <taxon>Pedobacter</taxon>
    </lineage>
</organism>
<dbReference type="RefSeq" id="WP_173272182.1">
    <property type="nucleotide sequence ID" value="NZ_JABMKV010000002.1"/>
</dbReference>
<dbReference type="CDD" id="cd00082">
    <property type="entry name" value="HisKA"/>
    <property type="match status" value="1"/>
</dbReference>
<dbReference type="CDD" id="cd00075">
    <property type="entry name" value="HATPase"/>
    <property type="match status" value="1"/>
</dbReference>
<dbReference type="PANTHER" id="PTHR43547:SF2">
    <property type="entry name" value="HYBRID SIGNAL TRANSDUCTION HISTIDINE KINASE C"/>
    <property type="match status" value="1"/>
</dbReference>
<sequence length="500" mass="58419">MRQKHQLLPALCFTAMLILLGLQVYWISKYYNITKQNFEKEVNLVFEDAFKKEFSLRADSIQNILKRKLLDTALFTITSRLDKKDKRVIYTVGETKNPKDKFSSSFSLHDVNTMIKEENKKQMTTLIAQRFSELLRNEDLNNHIIYYRTQELGKYMLDLTNKMEFDTANLRPILNKYLANKSIFVKYNFYAKRKDSTTNSSTFKQSLLKKYPIITHSLPTYNHNPGQNYIRVLFKDPFPYILSNMWLILFSSIFLVLLIAFCLYYLLKSLRKEKKLSAIKNDFISNITHEFKTPLATSMLAIEALNQQAVRDDEEKATRYLKHAKNELNRISELTDKILKISLYDTGIDEIKKEKIQIEIIINEIIDIYSLTAKKVKITLNNNTGIVEILADKSQFQHAIANVIDNAIKYGRDEIEIDITLLLESDYFVTVIKDNGPGIDKSDMPFVFEKFYRAKQHHVQSVKGYGLGLNYVKQIMEQHKGWYSLQSNQHGTELKLGWPL</sequence>
<dbReference type="Pfam" id="PF02518">
    <property type="entry name" value="HATPase_c"/>
    <property type="match status" value="1"/>
</dbReference>
<dbReference type="Proteomes" id="UP000762110">
    <property type="component" value="Unassembled WGS sequence"/>
</dbReference>
<feature type="transmembrane region" description="Helical" evidence="4">
    <location>
        <begin position="245"/>
        <end position="267"/>
    </location>
</feature>
<dbReference type="Pfam" id="PF00512">
    <property type="entry name" value="HisKA"/>
    <property type="match status" value="1"/>
</dbReference>
<protein>
    <recommendedName>
        <fullName evidence="2">histidine kinase</fullName>
        <ecNumber evidence="2">2.7.13.3</ecNumber>
    </recommendedName>
</protein>
<evidence type="ECO:0000256" key="3">
    <source>
        <dbReference type="ARBA" id="ARBA00022553"/>
    </source>
</evidence>
<dbReference type="InterPro" id="IPR036890">
    <property type="entry name" value="HATPase_C_sf"/>
</dbReference>
<keyword evidence="4" id="KW-1133">Transmembrane helix</keyword>
<gene>
    <name evidence="6" type="ORF">HQN85_11215</name>
</gene>
<keyword evidence="3" id="KW-0597">Phosphoprotein</keyword>
<dbReference type="PANTHER" id="PTHR43547">
    <property type="entry name" value="TWO-COMPONENT HISTIDINE KINASE"/>
    <property type="match status" value="1"/>
</dbReference>
<dbReference type="InterPro" id="IPR003594">
    <property type="entry name" value="HATPase_dom"/>
</dbReference>
<comment type="caution">
    <text evidence="6">The sequence shown here is derived from an EMBL/GenBank/DDBJ whole genome shotgun (WGS) entry which is preliminary data.</text>
</comment>
<dbReference type="EMBL" id="JABMKV010000002">
    <property type="protein sequence ID" value="NQX32303.1"/>
    <property type="molecule type" value="Genomic_DNA"/>
</dbReference>
<dbReference type="SUPFAM" id="SSF55874">
    <property type="entry name" value="ATPase domain of HSP90 chaperone/DNA topoisomerase II/histidine kinase"/>
    <property type="match status" value="1"/>
</dbReference>
<evidence type="ECO:0000256" key="4">
    <source>
        <dbReference type="SAM" id="Phobius"/>
    </source>
</evidence>
<dbReference type="InterPro" id="IPR005467">
    <property type="entry name" value="His_kinase_dom"/>
</dbReference>
<keyword evidence="6" id="KW-0808">Transferase</keyword>
<keyword evidence="4" id="KW-0472">Membrane</keyword>
<keyword evidence="4" id="KW-0812">Transmembrane</keyword>
<comment type="catalytic activity">
    <reaction evidence="1">
        <text>ATP + protein L-histidine = ADP + protein N-phospho-L-histidine.</text>
        <dbReference type="EC" id="2.7.13.3"/>
    </reaction>
</comment>
<dbReference type="SMART" id="SM00387">
    <property type="entry name" value="HATPase_c"/>
    <property type="match status" value="1"/>
</dbReference>
<evidence type="ECO:0000256" key="1">
    <source>
        <dbReference type="ARBA" id="ARBA00000085"/>
    </source>
</evidence>
<dbReference type="SMART" id="SM00388">
    <property type="entry name" value="HisKA"/>
    <property type="match status" value="1"/>
</dbReference>
<feature type="transmembrane region" description="Helical" evidence="4">
    <location>
        <begin position="7"/>
        <end position="27"/>
    </location>
</feature>
<dbReference type="InterPro" id="IPR004358">
    <property type="entry name" value="Sig_transdc_His_kin-like_C"/>
</dbReference>
<evidence type="ECO:0000313" key="6">
    <source>
        <dbReference type="EMBL" id="NQX32303.1"/>
    </source>
</evidence>
<dbReference type="PRINTS" id="PR00344">
    <property type="entry name" value="BCTRLSENSOR"/>
</dbReference>
<evidence type="ECO:0000259" key="5">
    <source>
        <dbReference type="PROSITE" id="PS50109"/>
    </source>
</evidence>
<feature type="domain" description="Histidine kinase" evidence="5">
    <location>
        <begin position="286"/>
        <end position="500"/>
    </location>
</feature>
<evidence type="ECO:0000313" key="7">
    <source>
        <dbReference type="Proteomes" id="UP000762110"/>
    </source>
</evidence>
<keyword evidence="6" id="KW-0418">Kinase</keyword>
<accession>A0ABX2DFP3</accession>
<dbReference type="Gene3D" id="1.10.287.130">
    <property type="match status" value="1"/>
</dbReference>
<proteinExistence type="predicted"/>
<dbReference type="PROSITE" id="PS50109">
    <property type="entry name" value="HIS_KIN"/>
    <property type="match status" value="1"/>
</dbReference>